<reference evidence="2 3" key="1">
    <citation type="submission" date="2014-04" db="EMBL/GenBank/DDBJ databases">
        <title>Evolutionary Origins and Diversification of the Mycorrhizal Mutualists.</title>
        <authorList>
            <consortium name="DOE Joint Genome Institute"/>
            <consortium name="Mycorrhizal Genomics Consortium"/>
            <person name="Kohler A."/>
            <person name="Kuo A."/>
            <person name="Nagy L.G."/>
            <person name="Floudas D."/>
            <person name="Copeland A."/>
            <person name="Barry K.W."/>
            <person name="Cichocki N."/>
            <person name="Veneault-Fourrey C."/>
            <person name="LaButti K."/>
            <person name="Lindquist E.A."/>
            <person name="Lipzen A."/>
            <person name="Lundell T."/>
            <person name="Morin E."/>
            <person name="Murat C."/>
            <person name="Riley R."/>
            <person name="Ohm R."/>
            <person name="Sun H."/>
            <person name="Tunlid A."/>
            <person name="Henrissat B."/>
            <person name="Grigoriev I.V."/>
            <person name="Hibbett D.S."/>
            <person name="Martin F."/>
        </authorList>
    </citation>
    <scope>NUCLEOTIDE SEQUENCE [LARGE SCALE GENOMIC DNA]</scope>
    <source>
        <strain evidence="2 3">Koide BX008</strain>
    </source>
</reference>
<keyword evidence="3" id="KW-1185">Reference proteome</keyword>
<name>A0A0C2X1P3_AMAMK</name>
<dbReference type="HOGENOM" id="CLU_078266_0_0_1"/>
<feature type="region of interest" description="Disordered" evidence="1">
    <location>
        <begin position="40"/>
        <end position="136"/>
    </location>
</feature>
<dbReference type="Proteomes" id="UP000054549">
    <property type="component" value="Unassembled WGS sequence"/>
</dbReference>
<evidence type="ECO:0000256" key="1">
    <source>
        <dbReference type="SAM" id="MobiDB-lite"/>
    </source>
</evidence>
<dbReference type="AlphaFoldDB" id="A0A0C2X1P3"/>
<dbReference type="EMBL" id="KN818263">
    <property type="protein sequence ID" value="KIL63061.1"/>
    <property type="molecule type" value="Genomic_DNA"/>
</dbReference>
<feature type="compositionally biased region" description="Basic residues" evidence="1">
    <location>
        <begin position="91"/>
        <end position="100"/>
    </location>
</feature>
<proteinExistence type="predicted"/>
<dbReference type="InParanoid" id="A0A0C2X1P3"/>
<dbReference type="OrthoDB" id="3269515at2759"/>
<organism evidence="2 3">
    <name type="scientific">Amanita muscaria (strain Koide BX008)</name>
    <dbReference type="NCBI Taxonomy" id="946122"/>
    <lineage>
        <taxon>Eukaryota</taxon>
        <taxon>Fungi</taxon>
        <taxon>Dikarya</taxon>
        <taxon>Basidiomycota</taxon>
        <taxon>Agaricomycotina</taxon>
        <taxon>Agaricomycetes</taxon>
        <taxon>Agaricomycetidae</taxon>
        <taxon>Agaricales</taxon>
        <taxon>Pluteineae</taxon>
        <taxon>Amanitaceae</taxon>
        <taxon>Amanita</taxon>
    </lineage>
</organism>
<protein>
    <submittedName>
        <fullName evidence="2">Uncharacterized protein</fullName>
    </submittedName>
</protein>
<sequence length="263" mass="29525">MTDLTVLISPTPLHIHTLKKSPFSFRRSTPCLITPVMVTLETEREGQEEEEEEDDKNEEEEEARKDDEEDLDAKNRGDTEADIPETSQPPAHKRRGRTRSRIILDPNFLSPPINTFTSRRSRHKPTRSQSAPPGGAVSRILLEPFEQTASPSIQKFIPISPSAAINNFNRRSFTSLVESSGGKRSNGDLLPPPPSLLRPTTFWRKTRRSGVTAASYSPSYHLIRRSTFVAAGLDFDTPSHDLRAYCVENRIGFIVVPPDCSFL</sequence>
<gene>
    <name evidence="2" type="ORF">M378DRAFT_187149</name>
</gene>
<accession>A0A0C2X1P3</accession>
<feature type="compositionally biased region" description="Basic and acidic residues" evidence="1">
    <location>
        <begin position="62"/>
        <end position="79"/>
    </location>
</feature>
<evidence type="ECO:0000313" key="3">
    <source>
        <dbReference type="Proteomes" id="UP000054549"/>
    </source>
</evidence>
<evidence type="ECO:0000313" key="2">
    <source>
        <dbReference type="EMBL" id="KIL63061.1"/>
    </source>
</evidence>
<feature type="compositionally biased region" description="Acidic residues" evidence="1">
    <location>
        <begin position="46"/>
        <end position="61"/>
    </location>
</feature>